<dbReference type="PROSITE" id="PS51257">
    <property type="entry name" value="PROKAR_LIPOPROTEIN"/>
    <property type="match status" value="1"/>
</dbReference>
<dbReference type="AlphaFoldDB" id="A0A679J1G0"/>
<gene>
    <name evidence="2" type="ORF">VVAX_00821</name>
</gene>
<organism evidence="2">
    <name type="scientific">Variovorax paradoxus</name>
    <dbReference type="NCBI Taxonomy" id="34073"/>
    <lineage>
        <taxon>Bacteria</taxon>
        <taxon>Pseudomonadati</taxon>
        <taxon>Pseudomonadota</taxon>
        <taxon>Betaproteobacteria</taxon>
        <taxon>Burkholderiales</taxon>
        <taxon>Comamonadaceae</taxon>
        <taxon>Variovorax</taxon>
    </lineage>
</organism>
<name>A0A679J1G0_VARPD</name>
<keyword evidence="1" id="KW-0732">Signal</keyword>
<evidence type="ECO:0000313" key="2">
    <source>
        <dbReference type="EMBL" id="CAA2100591.1"/>
    </source>
</evidence>
<proteinExistence type="predicted"/>
<feature type="signal peptide" evidence="1">
    <location>
        <begin position="1"/>
        <end position="21"/>
    </location>
</feature>
<protein>
    <recommendedName>
        <fullName evidence="3">Lipoprotein</fullName>
    </recommendedName>
</protein>
<dbReference type="RefSeq" id="WP_339088554.1">
    <property type="nucleotide sequence ID" value="NZ_LR743507.1"/>
</dbReference>
<sequence>MRLASIALATALLACTAFARAAPLEVRDAPGEPAGAHFPLVAGADAKAAERINQALFIANLSQMAPRPGDGAPPLDGMSYSVLRNDARVLSLRIDNDQCGNYCGHSSTTPAFDAATGRHLSAGDLFTAEGLKAIARRTLEASVAANRADLAALRRQPATDADAQDRIGLYEECRPGPAIVGRMQVEAKAVAFVQPRCSNRPQRPLDDLGDHEARFPMAELAPWLSGYGRALLLGEGAAPEPFSPYGQVLRGSIDGRLPITLSLGEPKAGGTVDGVYFYDRYRRPIALAGRVRDGAIELEERESHAHLRLRAEGAALRGEWRSGQKTLPVAVAP</sequence>
<dbReference type="EMBL" id="LR743507">
    <property type="protein sequence ID" value="CAA2100591.1"/>
    <property type="molecule type" value="Genomic_DNA"/>
</dbReference>
<accession>A0A679J1G0</accession>
<evidence type="ECO:0000256" key="1">
    <source>
        <dbReference type="SAM" id="SignalP"/>
    </source>
</evidence>
<feature type="chain" id="PRO_5025632257" description="Lipoprotein" evidence="1">
    <location>
        <begin position="22"/>
        <end position="333"/>
    </location>
</feature>
<evidence type="ECO:0008006" key="3">
    <source>
        <dbReference type="Google" id="ProtNLM"/>
    </source>
</evidence>
<reference evidence="2" key="1">
    <citation type="submission" date="2019-12" db="EMBL/GenBank/DDBJ databases">
        <authorList>
            <person name="Cremers G."/>
        </authorList>
    </citation>
    <scope>NUCLEOTIDE SEQUENCE</scope>
    <source>
        <strain evidence="2">Vvax</strain>
    </source>
</reference>